<dbReference type="OrthoDB" id="4474479at2759"/>
<gene>
    <name evidence="2" type="ORF">P174DRAFT_267451</name>
</gene>
<comment type="caution">
    <text evidence="2">The sequence shown here is derived from an EMBL/GenBank/DDBJ whole genome shotgun (WGS) entry which is preliminary data.</text>
</comment>
<reference evidence="3" key="1">
    <citation type="journal article" date="2018" name="Proc. Natl. Acad. Sci. U.S.A.">
        <title>Linking secondary metabolites to gene clusters through genome sequencing of six diverse Aspergillus species.</title>
        <authorList>
            <person name="Kaerboelling I."/>
            <person name="Vesth T.C."/>
            <person name="Frisvad J.C."/>
            <person name="Nybo J.L."/>
            <person name="Theobald S."/>
            <person name="Kuo A."/>
            <person name="Bowyer P."/>
            <person name="Matsuda Y."/>
            <person name="Mondo S."/>
            <person name="Lyhne E.K."/>
            <person name="Kogle M.E."/>
            <person name="Clum A."/>
            <person name="Lipzen A."/>
            <person name="Salamov A."/>
            <person name="Ngan C.Y."/>
            <person name="Daum C."/>
            <person name="Chiniquy J."/>
            <person name="Barry K."/>
            <person name="LaButti K."/>
            <person name="Haridas S."/>
            <person name="Simmons B.A."/>
            <person name="Magnuson J.K."/>
            <person name="Mortensen U.H."/>
            <person name="Larsen T.O."/>
            <person name="Grigoriev I.V."/>
            <person name="Baker S.E."/>
            <person name="Andersen M.R."/>
        </authorList>
    </citation>
    <scope>NUCLEOTIDE SEQUENCE [LARGE SCALE GENOMIC DNA]</scope>
    <source>
        <strain evidence="3">IBT 16806</strain>
    </source>
</reference>
<evidence type="ECO:0000256" key="1">
    <source>
        <dbReference type="SAM" id="MobiDB-lite"/>
    </source>
</evidence>
<evidence type="ECO:0000313" key="2">
    <source>
        <dbReference type="EMBL" id="PKX90616.1"/>
    </source>
</evidence>
<accession>A0A2I1BZ07</accession>
<name>A0A2I1BZ07_ASPN1</name>
<feature type="region of interest" description="Disordered" evidence="1">
    <location>
        <begin position="64"/>
        <end position="100"/>
    </location>
</feature>
<sequence>MYITAQSLWQPCLGTNSNVECPVLLTLISDLRSESPAADGADDAAPAGDKQAIQPWYRGHLCGGESPVSSSSEDPIAPVRRRRRVVAASEPSSSEDEGPALASLNSLSIGNHAACHQCCPRRQLLSCRHFARGEPPACRWLPQPCAALGVLPRLSSPPAGAEPVPSAPCQRCLKDALRQSQVCACVRDAAYRKYKRCQRLKKKSSGSRCRFAVGPPLGPRRRLRTGTRRVSRVLSPS</sequence>
<organism evidence="2 3">
    <name type="scientific">Aspergillus novofumigatus (strain IBT 16806)</name>
    <dbReference type="NCBI Taxonomy" id="1392255"/>
    <lineage>
        <taxon>Eukaryota</taxon>
        <taxon>Fungi</taxon>
        <taxon>Dikarya</taxon>
        <taxon>Ascomycota</taxon>
        <taxon>Pezizomycotina</taxon>
        <taxon>Eurotiomycetes</taxon>
        <taxon>Eurotiomycetidae</taxon>
        <taxon>Eurotiales</taxon>
        <taxon>Aspergillaceae</taxon>
        <taxon>Aspergillus</taxon>
        <taxon>Aspergillus subgen. Fumigati</taxon>
    </lineage>
</organism>
<dbReference type="AlphaFoldDB" id="A0A2I1BZ07"/>
<keyword evidence="3" id="KW-1185">Reference proteome</keyword>
<evidence type="ECO:0000313" key="3">
    <source>
        <dbReference type="Proteomes" id="UP000234474"/>
    </source>
</evidence>
<dbReference type="VEuPathDB" id="FungiDB:P174DRAFT_267451"/>
<proteinExistence type="predicted"/>
<dbReference type="Proteomes" id="UP000234474">
    <property type="component" value="Unassembled WGS sequence"/>
</dbReference>
<protein>
    <submittedName>
        <fullName evidence="2">Uncharacterized protein</fullName>
    </submittedName>
</protein>
<dbReference type="RefSeq" id="XP_024679211.1">
    <property type="nucleotide sequence ID" value="XM_024821509.1"/>
</dbReference>
<dbReference type="GeneID" id="36528835"/>
<feature type="compositionally biased region" description="Basic residues" evidence="1">
    <location>
        <begin position="219"/>
        <end position="231"/>
    </location>
</feature>
<feature type="region of interest" description="Disordered" evidence="1">
    <location>
        <begin position="215"/>
        <end position="237"/>
    </location>
</feature>
<dbReference type="EMBL" id="MSZS01000007">
    <property type="protein sequence ID" value="PKX90616.1"/>
    <property type="molecule type" value="Genomic_DNA"/>
</dbReference>